<feature type="region of interest" description="LID" evidence="7">
    <location>
        <begin position="167"/>
        <end position="204"/>
    </location>
</feature>
<evidence type="ECO:0000256" key="4">
    <source>
        <dbReference type="ARBA" id="ARBA00022777"/>
    </source>
</evidence>
<dbReference type="KEGG" id="fcy:FRACYDRAFT_218338"/>
<proteinExistence type="inferred from homology"/>
<evidence type="ECO:0000256" key="5">
    <source>
        <dbReference type="ARBA" id="ARBA00023128"/>
    </source>
</evidence>
<dbReference type="InterPro" id="IPR028586">
    <property type="entry name" value="AK3/Ak4_mitochondrial"/>
</dbReference>
<dbReference type="GO" id="GO:0046033">
    <property type="term" value="P:AMP metabolic process"/>
    <property type="evidence" value="ECO:0007669"/>
    <property type="project" value="UniProtKB-UniRule"/>
</dbReference>
<dbReference type="HAMAP" id="MF_00235">
    <property type="entry name" value="Adenylate_kinase_Adk"/>
    <property type="match status" value="1"/>
</dbReference>
<dbReference type="Pfam" id="PF00406">
    <property type="entry name" value="ADK"/>
    <property type="match status" value="1"/>
</dbReference>
<keyword evidence="2 7" id="KW-0808">Transferase</keyword>
<feature type="binding site" evidence="7">
    <location>
        <begin position="131"/>
        <end position="134"/>
    </location>
    <ligand>
        <name>AMP</name>
        <dbReference type="ChEBI" id="CHEBI:456215"/>
    </ligand>
</feature>
<dbReference type="InterPro" id="IPR036193">
    <property type="entry name" value="ADK_active_lid_dom_sf"/>
</dbReference>
<dbReference type="FunFam" id="3.40.50.300:FF:000106">
    <property type="entry name" value="Adenylate kinase mitochondrial"/>
    <property type="match status" value="1"/>
</dbReference>
<evidence type="ECO:0000313" key="9">
    <source>
        <dbReference type="EMBL" id="OEU15529.1"/>
    </source>
</evidence>
<comment type="domain">
    <text evidence="7">Consists of three domains, a large central CORE domain and two small peripheral domains, NMPbind and LID, which undergo movements during catalysis. The LID domain closes over the site of phosphoryl transfer upon GTP binding. Assembling and dissambling the active center during each catalytic cycle provides an effective means to prevent GTP hydrolysis.</text>
</comment>
<evidence type="ECO:0000256" key="2">
    <source>
        <dbReference type="ARBA" id="ARBA00022679"/>
    </source>
</evidence>
<dbReference type="GO" id="GO:0046041">
    <property type="term" value="P:ITP metabolic process"/>
    <property type="evidence" value="ECO:0007669"/>
    <property type="project" value="UniProtKB-UniRule"/>
</dbReference>
<dbReference type="EC" id="2.7.4.10" evidence="7"/>
<dbReference type="InterPro" id="IPR006259">
    <property type="entry name" value="Adenyl_kin_sub"/>
</dbReference>
<comment type="subcellular location">
    <subcellularLocation>
        <location evidence="1 7">Mitochondrion matrix</location>
    </subcellularLocation>
</comment>
<dbReference type="PANTHER" id="PTHR23359">
    <property type="entry name" value="NUCLEOTIDE KINASE"/>
    <property type="match status" value="1"/>
</dbReference>
<feature type="binding site" evidence="7">
    <location>
        <position position="212"/>
    </location>
    <ligand>
        <name>AMP</name>
        <dbReference type="ChEBI" id="CHEBI:456215"/>
    </ligand>
</feature>
<dbReference type="GO" id="GO:0005525">
    <property type="term" value="F:GTP binding"/>
    <property type="evidence" value="ECO:0007669"/>
    <property type="project" value="UniProtKB-KW"/>
</dbReference>
<evidence type="ECO:0000259" key="8">
    <source>
        <dbReference type="Pfam" id="PF05191"/>
    </source>
</evidence>
<dbReference type="PROSITE" id="PS00113">
    <property type="entry name" value="ADENYLATE_KINASE"/>
    <property type="match status" value="1"/>
</dbReference>
<gene>
    <name evidence="9" type="ORF">FRACYDRAFT_218338</name>
</gene>
<feature type="binding site" evidence="7">
    <location>
        <begin position="54"/>
        <end position="59"/>
    </location>
    <ligand>
        <name>GTP</name>
        <dbReference type="ChEBI" id="CHEBI:37565"/>
    </ligand>
</feature>
<dbReference type="EMBL" id="KV784359">
    <property type="protein sequence ID" value="OEU15529.1"/>
    <property type="molecule type" value="Genomic_DNA"/>
</dbReference>
<name>A0A1E7FBK1_9STRA</name>
<dbReference type="InterPro" id="IPR033690">
    <property type="entry name" value="Adenylat_kinase_CS"/>
</dbReference>
<feature type="binding site" evidence="7">
    <location>
        <position position="81"/>
    </location>
    <ligand>
        <name>AMP</name>
        <dbReference type="ChEBI" id="CHEBI:456215"/>
    </ligand>
</feature>
<feature type="region of interest" description="NMPbind" evidence="7">
    <location>
        <begin position="75"/>
        <end position="104"/>
    </location>
</feature>
<dbReference type="GO" id="GO:0046039">
    <property type="term" value="P:GTP metabolic process"/>
    <property type="evidence" value="ECO:0007669"/>
    <property type="project" value="UniProtKB-UniRule"/>
</dbReference>
<dbReference type="Pfam" id="PF05191">
    <property type="entry name" value="ADK_lid"/>
    <property type="match status" value="1"/>
</dbReference>
<keyword evidence="3 7" id="KW-0547">Nucleotide-binding</keyword>
<keyword evidence="10" id="KW-1185">Reference proteome</keyword>
<feature type="binding site" evidence="7">
    <location>
        <position position="76"/>
    </location>
    <ligand>
        <name>AMP</name>
        <dbReference type="ChEBI" id="CHEBI:456215"/>
    </ligand>
</feature>
<dbReference type="SUPFAM" id="SSF57774">
    <property type="entry name" value="Microbial and mitochondrial ADK, insert 'zinc finger' domain"/>
    <property type="match status" value="1"/>
</dbReference>
<dbReference type="SUPFAM" id="SSF52540">
    <property type="entry name" value="P-loop containing nucleoside triphosphate hydrolases"/>
    <property type="match status" value="1"/>
</dbReference>
<dbReference type="NCBIfam" id="TIGR01351">
    <property type="entry name" value="adk"/>
    <property type="match status" value="1"/>
</dbReference>
<keyword evidence="4 7" id="KW-0418">Kinase</keyword>
<dbReference type="GO" id="GO:0046899">
    <property type="term" value="F:nucleoside triphosphate adenylate kinase activity"/>
    <property type="evidence" value="ECO:0007669"/>
    <property type="project" value="UniProtKB-UniRule"/>
</dbReference>
<feature type="binding site" evidence="7">
    <location>
        <begin position="177"/>
        <end position="178"/>
    </location>
    <ligand>
        <name>GTP</name>
        <dbReference type="ChEBI" id="CHEBI:37565"/>
    </ligand>
</feature>
<evidence type="ECO:0000256" key="3">
    <source>
        <dbReference type="ARBA" id="ARBA00022741"/>
    </source>
</evidence>
<keyword evidence="5 7" id="KW-0496">Mitochondrion</keyword>
<dbReference type="InParanoid" id="A0A1E7FBK1"/>
<evidence type="ECO:0000256" key="6">
    <source>
        <dbReference type="ARBA" id="ARBA00023134"/>
    </source>
</evidence>
<feature type="binding site" evidence="7">
    <location>
        <position position="201"/>
    </location>
    <ligand>
        <name>AMP</name>
        <dbReference type="ChEBI" id="CHEBI:456215"/>
    </ligand>
</feature>
<accession>A0A1E7FBK1</accession>
<dbReference type="InterPro" id="IPR027417">
    <property type="entry name" value="P-loop_NTPase"/>
</dbReference>
<sequence>MSSSSASSVAAKAVSTSGQYNSRYISKKMSSSPMMMEASAEEESHFALILGKPGGGKGTISGKILKDFPQFHHVSSGDLLRNHVRKETTLGIKAAQYMKEGKLVPDDLMVGLVMDESTQYLEKGESLLLDGFPRTVVQAKALSDSVHIDMVVNLDIPNETIVERLTDRWIHEPSGRIYSYAYKPPKVEGLDDETGEPLVQRHDDKPETVRARLEQYDESTSPLVQYYENNGVLKSFHGTQSDVIYPKVKSWLEKCFDHHQ</sequence>
<dbReference type="GO" id="GO:0005759">
    <property type="term" value="C:mitochondrial matrix"/>
    <property type="evidence" value="ECO:0007669"/>
    <property type="project" value="UniProtKB-SubCell"/>
</dbReference>
<feature type="binding site" evidence="7">
    <location>
        <position position="138"/>
    </location>
    <ligand>
        <name>AMP</name>
        <dbReference type="ChEBI" id="CHEBI:456215"/>
    </ligand>
</feature>
<dbReference type="PRINTS" id="PR00094">
    <property type="entry name" value="ADENYLTKNASE"/>
</dbReference>
<dbReference type="HAMAP" id="MF_03169">
    <property type="entry name" value="Adenylate_kinase_AK3"/>
    <property type="match status" value="1"/>
</dbReference>
<dbReference type="GO" id="GO:0006172">
    <property type="term" value="P:ADP biosynthetic process"/>
    <property type="evidence" value="ECO:0007669"/>
    <property type="project" value="UniProtKB-UniRule"/>
</dbReference>
<feature type="domain" description="Adenylate kinase active site lid" evidence="8">
    <location>
        <begin position="168"/>
        <end position="203"/>
    </location>
</feature>
<feature type="binding site" evidence="7">
    <location>
        <position position="241"/>
    </location>
    <ligand>
        <name>GTP</name>
        <dbReference type="ChEBI" id="CHEBI:37565"/>
    </ligand>
</feature>
<keyword evidence="6 7" id="KW-0342">GTP-binding</keyword>
<dbReference type="GO" id="GO:0005524">
    <property type="term" value="F:ATP binding"/>
    <property type="evidence" value="ECO:0007669"/>
    <property type="project" value="InterPro"/>
</dbReference>
<organism evidence="9 10">
    <name type="scientific">Fragilariopsis cylindrus CCMP1102</name>
    <dbReference type="NCBI Taxonomy" id="635003"/>
    <lineage>
        <taxon>Eukaryota</taxon>
        <taxon>Sar</taxon>
        <taxon>Stramenopiles</taxon>
        <taxon>Ochrophyta</taxon>
        <taxon>Bacillariophyta</taxon>
        <taxon>Bacillariophyceae</taxon>
        <taxon>Bacillariophycidae</taxon>
        <taxon>Bacillariales</taxon>
        <taxon>Bacillariaceae</taxon>
        <taxon>Fragilariopsis</taxon>
    </lineage>
</organism>
<dbReference type="AlphaFoldDB" id="A0A1E7FBK1"/>
<dbReference type="Proteomes" id="UP000095751">
    <property type="component" value="Unassembled WGS sequence"/>
</dbReference>
<feature type="binding site" evidence="7">
    <location>
        <begin position="102"/>
        <end position="104"/>
    </location>
    <ligand>
        <name>AMP</name>
        <dbReference type="ChEBI" id="CHEBI:456215"/>
    </ligand>
</feature>
<dbReference type="InterPro" id="IPR007862">
    <property type="entry name" value="Adenylate_kinase_lid-dom"/>
</dbReference>
<dbReference type="InterPro" id="IPR000850">
    <property type="entry name" value="Adenylat/UMP-CMP_kin"/>
</dbReference>
<protein>
    <recommendedName>
        <fullName evidence="7">GTP:AMP phosphotransferase, mitochondrial</fullName>
        <ecNumber evidence="7">2.7.4.10</ecNumber>
    </recommendedName>
    <alternativeName>
        <fullName evidence="7">Adenylate kinase 3</fullName>
        <shortName evidence="7">AK 3</shortName>
    </alternativeName>
</protein>
<dbReference type="Gene3D" id="3.40.50.300">
    <property type="entry name" value="P-loop containing nucleotide triphosphate hydrolases"/>
    <property type="match status" value="1"/>
</dbReference>
<dbReference type="CDD" id="cd01428">
    <property type="entry name" value="ADK"/>
    <property type="match status" value="1"/>
</dbReference>
<comment type="catalytic activity">
    <reaction evidence="7">
        <text>a ribonucleoside 5'-triphosphate + AMP = a ribonucleoside 5'-diphosphate + ADP</text>
        <dbReference type="Rhea" id="RHEA:13749"/>
        <dbReference type="ChEBI" id="CHEBI:57930"/>
        <dbReference type="ChEBI" id="CHEBI:61557"/>
        <dbReference type="ChEBI" id="CHEBI:456215"/>
        <dbReference type="ChEBI" id="CHEBI:456216"/>
        <dbReference type="EC" id="2.7.4.10"/>
    </reaction>
</comment>
<comment type="subunit">
    <text evidence="7">Monomer.</text>
</comment>
<comment type="similarity">
    <text evidence="7">Belongs to the adenylate kinase family. AK3 subfamily.</text>
</comment>
<reference evidence="9 10" key="1">
    <citation type="submission" date="2016-09" db="EMBL/GenBank/DDBJ databases">
        <title>Extensive genetic diversity and differential bi-allelic expression allows diatom success in the polar Southern Ocean.</title>
        <authorList>
            <consortium name="DOE Joint Genome Institute"/>
            <person name="Mock T."/>
            <person name="Otillar R.P."/>
            <person name="Strauss J."/>
            <person name="Dupont C."/>
            <person name="Frickenhaus S."/>
            <person name="Maumus F."/>
            <person name="Mcmullan M."/>
            <person name="Sanges R."/>
            <person name="Schmutz J."/>
            <person name="Toseland A."/>
            <person name="Valas R."/>
            <person name="Veluchamy A."/>
            <person name="Ward B.J."/>
            <person name="Allen A."/>
            <person name="Barry K."/>
            <person name="Falciatore A."/>
            <person name="Ferrante M."/>
            <person name="Fortunato A.E."/>
            <person name="Gloeckner G."/>
            <person name="Gruber A."/>
            <person name="Hipkin R."/>
            <person name="Janech M."/>
            <person name="Kroth P."/>
            <person name="Leese F."/>
            <person name="Lindquist E."/>
            <person name="Lyon B.R."/>
            <person name="Martin J."/>
            <person name="Mayer C."/>
            <person name="Parker M."/>
            <person name="Quesneville H."/>
            <person name="Raymond J."/>
            <person name="Uhlig C."/>
            <person name="Valentin K.U."/>
            <person name="Worden A.Z."/>
            <person name="Armbrust E.V."/>
            <person name="Bowler C."/>
            <person name="Green B."/>
            <person name="Moulton V."/>
            <person name="Van Oosterhout C."/>
            <person name="Grigoriev I."/>
        </authorList>
    </citation>
    <scope>NUCLEOTIDE SEQUENCE [LARGE SCALE GENOMIC DNA]</scope>
    <source>
        <strain evidence="9 10">CCMP1102</strain>
    </source>
</reference>
<dbReference type="GO" id="GO:0004017">
    <property type="term" value="F:AMP kinase activity"/>
    <property type="evidence" value="ECO:0007669"/>
    <property type="project" value="InterPro"/>
</dbReference>
<evidence type="ECO:0000313" key="10">
    <source>
        <dbReference type="Proteomes" id="UP000095751"/>
    </source>
</evidence>
<dbReference type="OrthoDB" id="439792at2759"/>
<evidence type="ECO:0000256" key="1">
    <source>
        <dbReference type="ARBA" id="ARBA00004305"/>
    </source>
</evidence>
<comment type="function">
    <text evidence="7">Involved in maintaining the homeostasis of cellular nucleotides by catalyzing the interconversion of nucleoside phosphates. Has GTP:AMP phosphotransferase and ITP:AMP phosphotransferase activities.</text>
</comment>
<evidence type="ECO:0000256" key="7">
    <source>
        <dbReference type="HAMAP-Rule" id="MF_03169"/>
    </source>
</evidence>
<feature type="binding site" evidence="7">
    <location>
        <position position="168"/>
    </location>
    <ligand>
        <name>GTP</name>
        <dbReference type="ChEBI" id="CHEBI:37565"/>
    </ligand>
</feature>